<reference evidence="15" key="1">
    <citation type="submission" date="2022-07" db="EMBL/GenBank/DDBJ databases">
        <title>Phylogenomic reconstructions and comparative analyses of Kickxellomycotina fungi.</title>
        <authorList>
            <person name="Reynolds N.K."/>
            <person name="Stajich J.E."/>
            <person name="Barry K."/>
            <person name="Grigoriev I.V."/>
            <person name="Crous P."/>
            <person name="Smith M.E."/>
        </authorList>
    </citation>
    <scope>NUCLEOTIDE SEQUENCE</scope>
    <source>
        <strain evidence="15">IMI 214461</strain>
    </source>
</reference>
<gene>
    <name evidence="15" type="ORF">H4R26_005262</name>
</gene>
<name>A0A9W8EG04_9FUNG</name>
<keyword evidence="8" id="KW-0805">Transcription regulation</keyword>
<feature type="region of interest" description="Disordered" evidence="13">
    <location>
        <begin position="294"/>
        <end position="324"/>
    </location>
</feature>
<evidence type="ECO:0000256" key="2">
    <source>
        <dbReference type="ARBA" id="ARBA00013184"/>
    </source>
</evidence>
<dbReference type="PROSITE" id="PS01357">
    <property type="entry name" value="ZF_ZZ_1"/>
    <property type="match status" value="1"/>
</dbReference>
<dbReference type="InterPro" id="IPR043145">
    <property type="entry name" value="Znf_ZZ_sf"/>
</dbReference>
<comment type="subcellular location">
    <subcellularLocation>
        <location evidence="1">Nucleus</location>
    </subcellularLocation>
</comment>
<dbReference type="InterPro" id="IPR013178">
    <property type="entry name" value="Histone_AcTrfase_Rtt109/CBP"/>
</dbReference>
<feature type="compositionally biased region" description="Polar residues" evidence="13">
    <location>
        <begin position="297"/>
        <end position="309"/>
    </location>
</feature>
<evidence type="ECO:0000313" key="15">
    <source>
        <dbReference type="EMBL" id="KAJ1998947.1"/>
    </source>
</evidence>
<dbReference type="GO" id="GO:0000123">
    <property type="term" value="C:histone acetyltransferase complex"/>
    <property type="evidence" value="ECO:0007669"/>
    <property type="project" value="TreeGrafter"/>
</dbReference>
<dbReference type="PANTHER" id="PTHR13808">
    <property type="entry name" value="CBP/P300-RELATED"/>
    <property type="match status" value="1"/>
</dbReference>
<dbReference type="InterPro" id="IPR000433">
    <property type="entry name" value="Znf_ZZ"/>
</dbReference>
<dbReference type="PROSITE" id="PS50135">
    <property type="entry name" value="ZF_ZZ_2"/>
    <property type="match status" value="1"/>
</dbReference>
<keyword evidence="3" id="KW-0808">Transferase</keyword>
<evidence type="ECO:0000256" key="7">
    <source>
        <dbReference type="ARBA" id="ARBA00022853"/>
    </source>
</evidence>
<evidence type="ECO:0000256" key="11">
    <source>
        <dbReference type="ARBA" id="ARBA00048017"/>
    </source>
</evidence>
<dbReference type="GO" id="GO:0004402">
    <property type="term" value="F:histone acetyltransferase activity"/>
    <property type="evidence" value="ECO:0007669"/>
    <property type="project" value="InterPro"/>
</dbReference>
<dbReference type="SUPFAM" id="SSF57850">
    <property type="entry name" value="RING/U-box"/>
    <property type="match status" value="4"/>
</dbReference>
<evidence type="ECO:0000256" key="10">
    <source>
        <dbReference type="ARBA" id="ARBA00023242"/>
    </source>
</evidence>
<evidence type="ECO:0000259" key="14">
    <source>
        <dbReference type="PROSITE" id="PS50135"/>
    </source>
</evidence>
<dbReference type="GO" id="GO:0005634">
    <property type="term" value="C:nucleus"/>
    <property type="evidence" value="ECO:0007669"/>
    <property type="project" value="UniProtKB-SubCell"/>
</dbReference>
<dbReference type="GO" id="GO:0008270">
    <property type="term" value="F:zinc ion binding"/>
    <property type="evidence" value="ECO:0007669"/>
    <property type="project" value="UniProtKB-KW"/>
</dbReference>
<evidence type="ECO:0000256" key="8">
    <source>
        <dbReference type="ARBA" id="ARBA00023015"/>
    </source>
</evidence>
<evidence type="ECO:0000256" key="4">
    <source>
        <dbReference type="ARBA" id="ARBA00022723"/>
    </source>
</evidence>
<feature type="domain" description="ZZ-type" evidence="14">
    <location>
        <begin position="330"/>
        <end position="383"/>
    </location>
</feature>
<feature type="non-terminal residue" evidence="15">
    <location>
        <position position="501"/>
    </location>
</feature>
<dbReference type="PANTHER" id="PTHR13808:SF1">
    <property type="entry name" value="HISTONE ACETYLTRANSFERASE"/>
    <property type="match status" value="1"/>
</dbReference>
<dbReference type="SMART" id="SM00291">
    <property type="entry name" value="ZnF_ZZ"/>
    <property type="match status" value="4"/>
</dbReference>
<dbReference type="AlphaFoldDB" id="A0A9W8EG04"/>
<dbReference type="GO" id="GO:0003713">
    <property type="term" value="F:transcription coactivator activity"/>
    <property type="evidence" value="ECO:0007669"/>
    <property type="project" value="TreeGrafter"/>
</dbReference>
<dbReference type="OrthoDB" id="661148at2759"/>
<dbReference type="Pfam" id="PF00569">
    <property type="entry name" value="ZZ"/>
    <property type="match status" value="2"/>
</dbReference>
<keyword evidence="10" id="KW-0539">Nucleus</keyword>
<dbReference type="GO" id="GO:0005667">
    <property type="term" value="C:transcription regulator complex"/>
    <property type="evidence" value="ECO:0007669"/>
    <property type="project" value="TreeGrafter"/>
</dbReference>
<feature type="region of interest" description="Disordered" evidence="13">
    <location>
        <begin position="462"/>
        <end position="501"/>
    </location>
</feature>
<proteinExistence type="predicted"/>
<evidence type="ECO:0000256" key="3">
    <source>
        <dbReference type="ARBA" id="ARBA00022679"/>
    </source>
</evidence>
<keyword evidence="5 12" id="KW-0863">Zinc-finger</keyword>
<keyword evidence="6" id="KW-0862">Zinc</keyword>
<organism evidence="15 16">
    <name type="scientific">Coemansia thaxteri</name>
    <dbReference type="NCBI Taxonomy" id="2663907"/>
    <lineage>
        <taxon>Eukaryota</taxon>
        <taxon>Fungi</taxon>
        <taxon>Fungi incertae sedis</taxon>
        <taxon>Zoopagomycota</taxon>
        <taxon>Kickxellomycotina</taxon>
        <taxon>Kickxellomycetes</taxon>
        <taxon>Kickxellales</taxon>
        <taxon>Kickxellaceae</taxon>
        <taxon>Coemansia</taxon>
    </lineage>
</organism>
<evidence type="ECO:0000256" key="12">
    <source>
        <dbReference type="PROSITE-ProRule" id="PRU00228"/>
    </source>
</evidence>
<comment type="caution">
    <text evidence="15">The sequence shown here is derived from an EMBL/GenBank/DDBJ whole genome shotgun (WGS) entry which is preliminary data.</text>
</comment>
<evidence type="ECO:0000256" key="6">
    <source>
        <dbReference type="ARBA" id="ARBA00022833"/>
    </source>
</evidence>
<sequence>MSFGPRQLNSAVGQLDDKIAELEAAISAASNEAQARVSRDLKRAWESVYSALGYPFTPSGPASRNGSLFVGQPRYAPGANIPLEPGESARSATRATRIAQPTSLQSAAIVGDAQVAEIAASAQCDSCKEIATDVLWVCTSCQPRHRLCNKCKGLGVSGSHRLVAWPIRERTIEEGQYVVCDQCTGPVVGPRWHCGTCASFDMCNDCYNKAGREHGHALAPQYLADTAMHPRGAEGYGYTCNQCSTKISSPVLCCLVCSDFHICATCVGQGKMCTGHDHAAVALSAAATAERKVRASDVTSAREPSSSATPAPHERHYHPRASSGSHAGGLFSAVCNECSNPISGIRHRCTRCKDYDLCDGCYCRVTSVHPGHGFVHFGPPPNSPHVLAPALRHAATVLHGRSPRGRFHDQTIGHHPHQRARGHGRPGRFGLQQHASLSACRLVNPPADCTWEVGPLTCSLPPPPPAHPQPLTCVPPPPRSRPMPCNLPPLPPSEENQQQTG</sequence>
<keyword evidence="7" id="KW-0156">Chromatin regulator</keyword>
<keyword evidence="9" id="KW-0804">Transcription</keyword>
<evidence type="ECO:0000256" key="5">
    <source>
        <dbReference type="ARBA" id="ARBA00022771"/>
    </source>
</evidence>
<evidence type="ECO:0000313" key="16">
    <source>
        <dbReference type="Proteomes" id="UP001150907"/>
    </source>
</evidence>
<protein>
    <recommendedName>
        <fullName evidence="2">histone acetyltransferase</fullName>
        <ecNumber evidence="2">2.3.1.48</ecNumber>
    </recommendedName>
</protein>
<evidence type="ECO:0000256" key="9">
    <source>
        <dbReference type="ARBA" id="ARBA00023163"/>
    </source>
</evidence>
<dbReference type="EC" id="2.3.1.48" evidence="2"/>
<feature type="compositionally biased region" description="Pro residues" evidence="13">
    <location>
        <begin position="462"/>
        <end position="492"/>
    </location>
</feature>
<dbReference type="EMBL" id="JANBQF010000823">
    <property type="protein sequence ID" value="KAJ1998947.1"/>
    <property type="molecule type" value="Genomic_DNA"/>
</dbReference>
<dbReference type="Proteomes" id="UP001150907">
    <property type="component" value="Unassembled WGS sequence"/>
</dbReference>
<evidence type="ECO:0000256" key="13">
    <source>
        <dbReference type="SAM" id="MobiDB-lite"/>
    </source>
</evidence>
<keyword evidence="4" id="KW-0479">Metal-binding</keyword>
<comment type="catalytic activity">
    <reaction evidence="11">
        <text>L-lysyl-[protein] + acetyl-CoA = N(6)-acetyl-L-lysyl-[protein] + CoA + H(+)</text>
        <dbReference type="Rhea" id="RHEA:45948"/>
        <dbReference type="Rhea" id="RHEA-COMP:9752"/>
        <dbReference type="Rhea" id="RHEA-COMP:10731"/>
        <dbReference type="ChEBI" id="CHEBI:15378"/>
        <dbReference type="ChEBI" id="CHEBI:29969"/>
        <dbReference type="ChEBI" id="CHEBI:57287"/>
        <dbReference type="ChEBI" id="CHEBI:57288"/>
        <dbReference type="ChEBI" id="CHEBI:61930"/>
        <dbReference type="EC" id="2.3.1.48"/>
    </reaction>
</comment>
<evidence type="ECO:0000256" key="1">
    <source>
        <dbReference type="ARBA" id="ARBA00004123"/>
    </source>
</evidence>
<dbReference type="GO" id="GO:0031490">
    <property type="term" value="F:chromatin DNA binding"/>
    <property type="evidence" value="ECO:0007669"/>
    <property type="project" value="TreeGrafter"/>
</dbReference>
<keyword evidence="16" id="KW-1185">Reference proteome</keyword>
<dbReference type="Gene3D" id="3.30.60.90">
    <property type="match status" value="3"/>
</dbReference>
<dbReference type="GO" id="GO:0045944">
    <property type="term" value="P:positive regulation of transcription by RNA polymerase II"/>
    <property type="evidence" value="ECO:0007669"/>
    <property type="project" value="TreeGrafter"/>
</dbReference>
<accession>A0A9W8EG04</accession>